<keyword evidence="22" id="KW-1185">Reference proteome</keyword>
<evidence type="ECO:0000259" key="18">
    <source>
        <dbReference type="PROSITE" id="PS50112"/>
    </source>
</evidence>
<dbReference type="InterPro" id="IPR001789">
    <property type="entry name" value="Sig_transdc_resp-reg_receiver"/>
</dbReference>
<keyword evidence="11 15" id="KW-1133">Transmembrane helix</keyword>
<dbReference type="PRINTS" id="PR00344">
    <property type="entry name" value="BCTRLSENSOR"/>
</dbReference>
<evidence type="ECO:0000256" key="2">
    <source>
        <dbReference type="ARBA" id="ARBA00004651"/>
    </source>
</evidence>
<dbReference type="GO" id="GO:0005524">
    <property type="term" value="F:ATP binding"/>
    <property type="evidence" value="ECO:0007669"/>
    <property type="project" value="UniProtKB-KW"/>
</dbReference>
<dbReference type="CDD" id="cd06225">
    <property type="entry name" value="HAMP"/>
    <property type="match status" value="1"/>
</dbReference>
<dbReference type="SUPFAM" id="SSF55781">
    <property type="entry name" value="GAF domain-like"/>
    <property type="match status" value="1"/>
</dbReference>
<evidence type="ECO:0000256" key="6">
    <source>
        <dbReference type="ARBA" id="ARBA00022679"/>
    </source>
</evidence>
<dbReference type="InterPro" id="IPR013767">
    <property type="entry name" value="PAS_fold"/>
</dbReference>
<evidence type="ECO:0000259" key="17">
    <source>
        <dbReference type="PROSITE" id="PS50110"/>
    </source>
</evidence>
<evidence type="ECO:0000256" key="11">
    <source>
        <dbReference type="ARBA" id="ARBA00022989"/>
    </source>
</evidence>
<dbReference type="Gene3D" id="3.30.450.20">
    <property type="entry name" value="PAS domain"/>
    <property type="match status" value="3"/>
</dbReference>
<dbReference type="InterPro" id="IPR003660">
    <property type="entry name" value="HAMP_dom"/>
</dbReference>
<dbReference type="PANTHER" id="PTHR43065:SF46">
    <property type="entry name" value="C4-DICARBOXYLATE TRANSPORT SENSOR PROTEIN DCTB"/>
    <property type="match status" value="1"/>
</dbReference>
<dbReference type="Pfam" id="PF08448">
    <property type="entry name" value="PAS_4"/>
    <property type="match status" value="1"/>
</dbReference>
<evidence type="ECO:0000256" key="10">
    <source>
        <dbReference type="ARBA" id="ARBA00022840"/>
    </source>
</evidence>
<dbReference type="InterPro" id="IPR029151">
    <property type="entry name" value="Sensor-like_sf"/>
</dbReference>
<dbReference type="Gene3D" id="6.10.340.10">
    <property type="match status" value="1"/>
</dbReference>
<keyword evidence="9" id="KW-0418">Kinase</keyword>
<dbReference type="Pfam" id="PF13185">
    <property type="entry name" value="GAF_2"/>
    <property type="match status" value="1"/>
</dbReference>
<accession>A0A9X4RLW4</accession>
<dbReference type="InterPro" id="IPR035965">
    <property type="entry name" value="PAS-like_dom_sf"/>
</dbReference>
<dbReference type="RefSeq" id="WP_307632750.1">
    <property type="nucleotide sequence ID" value="NZ_JAPHEH010000001.1"/>
</dbReference>
<dbReference type="InterPro" id="IPR029016">
    <property type="entry name" value="GAF-like_dom_sf"/>
</dbReference>
<dbReference type="SUPFAM" id="SSF47384">
    <property type="entry name" value="Homodimeric domain of signal transducing histidine kinase"/>
    <property type="match status" value="1"/>
</dbReference>
<evidence type="ECO:0000256" key="7">
    <source>
        <dbReference type="ARBA" id="ARBA00022692"/>
    </source>
</evidence>
<feature type="transmembrane region" description="Helical" evidence="15">
    <location>
        <begin position="20"/>
        <end position="41"/>
    </location>
</feature>
<evidence type="ECO:0000256" key="5">
    <source>
        <dbReference type="ARBA" id="ARBA00022553"/>
    </source>
</evidence>
<dbReference type="InterPro" id="IPR004358">
    <property type="entry name" value="Sig_transdc_His_kin-like_C"/>
</dbReference>
<evidence type="ECO:0000259" key="16">
    <source>
        <dbReference type="PROSITE" id="PS50109"/>
    </source>
</evidence>
<dbReference type="GO" id="GO:0005886">
    <property type="term" value="C:plasma membrane"/>
    <property type="evidence" value="ECO:0007669"/>
    <property type="project" value="UniProtKB-SubCell"/>
</dbReference>
<dbReference type="SUPFAM" id="SSF55785">
    <property type="entry name" value="PYP-like sensor domain (PAS domain)"/>
    <property type="match status" value="2"/>
</dbReference>
<dbReference type="InterPro" id="IPR036890">
    <property type="entry name" value="HATPase_C_sf"/>
</dbReference>
<feature type="domain" description="PAC" evidence="19">
    <location>
        <begin position="497"/>
        <end position="553"/>
    </location>
</feature>
<dbReference type="SMART" id="SM00388">
    <property type="entry name" value="HisKA"/>
    <property type="match status" value="1"/>
</dbReference>
<feature type="domain" description="HAMP" evidence="20">
    <location>
        <begin position="198"/>
        <end position="250"/>
    </location>
</feature>
<dbReference type="Gene3D" id="3.30.450.40">
    <property type="match status" value="1"/>
</dbReference>
<keyword evidence="13 15" id="KW-0472">Membrane</keyword>
<dbReference type="GO" id="GO:0006355">
    <property type="term" value="P:regulation of DNA-templated transcription"/>
    <property type="evidence" value="ECO:0007669"/>
    <property type="project" value="InterPro"/>
</dbReference>
<evidence type="ECO:0000259" key="19">
    <source>
        <dbReference type="PROSITE" id="PS50113"/>
    </source>
</evidence>
<dbReference type="Gene3D" id="3.30.565.10">
    <property type="entry name" value="Histidine kinase-like ATPase, C-terminal domain"/>
    <property type="match status" value="1"/>
</dbReference>
<dbReference type="GO" id="GO:0000155">
    <property type="term" value="F:phosphorelay sensor kinase activity"/>
    <property type="evidence" value="ECO:0007669"/>
    <property type="project" value="InterPro"/>
</dbReference>
<keyword evidence="10" id="KW-0067">ATP-binding</keyword>
<feature type="domain" description="PAS" evidence="18">
    <location>
        <begin position="554"/>
        <end position="608"/>
    </location>
</feature>
<dbReference type="SMART" id="SM00091">
    <property type="entry name" value="PAS"/>
    <property type="match status" value="2"/>
</dbReference>
<keyword evidence="8" id="KW-0547">Nucleotide-binding</keyword>
<evidence type="ECO:0000256" key="4">
    <source>
        <dbReference type="ARBA" id="ARBA00022475"/>
    </source>
</evidence>
<comment type="subcellular location">
    <subcellularLocation>
        <location evidence="2">Cell membrane</location>
        <topology evidence="2">Multi-pass membrane protein</topology>
    </subcellularLocation>
</comment>
<evidence type="ECO:0000259" key="20">
    <source>
        <dbReference type="PROSITE" id="PS50885"/>
    </source>
</evidence>
<feature type="domain" description="Response regulatory" evidence="17">
    <location>
        <begin position="941"/>
        <end position="1057"/>
    </location>
</feature>
<dbReference type="SMART" id="SM00065">
    <property type="entry name" value="GAF"/>
    <property type="match status" value="1"/>
</dbReference>
<dbReference type="Gene3D" id="1.10.287.130">
    <property type="match status" value="1"/>
</dbReference>
<dbReference type="PROSITE" id="PS50113">
    <property type="entry name" value="PAC"/>
    <property type="match status" value="1"/>
</dbReference>
<dbReference type="SUPFAM" id="SSF55874">
    <property type="entry name" value="ATPase domain of HSP90 chaperone/DNA topoisomerase II/histidine kinase"/>
    <property type="match status" value="1"/>
</dbReference>
<evidence type="ECO:0000256" key="12">
    <source>
        <dbReference type="ARBA" id="ARBA00023012"/>
    </source>
</evidence>
<protein>
    <recommendedName>
        <fullName evidence="3">histidine kinase</fullName>
        <ecNumber evidence="3">2.7.13.3</ecNumber>
    </recommendedName>
</protein>
<dbReference type="PANTHER" id="PTHR43065">
    <property type="entry name" value="SENSOR HISTIDINE KINASE"/>
    <property type="match status" value="1"/>
</dbReference>
<evidence type="ECO:0000256" key="9">
    <source>
        <dbReference type="ARBA" id="ARBA00022777"/>
    </source>
</evidence>
<dbReference type="InterPro" id="IPR001610">
    <property type="entry name" value="PAC"/>
</dbReference>
<dbReference type="PROSITE" id="PS50112">
    <property type="entry name" value="PAS"/>
    <property type="match status" value="1"/>
</dbReference>
<dbReference type="Pfam" id="PF00072">
    <property type="entry name" value="Response_reg"/>
    <property type="match status" value="1"/>
</dbReference>
<dbReference type="PROSITE" id="PS50885">
    <property type="entry name" value="HAMP"/>
    <property type="match status" value="1"/>
</dbReference>
<dbReference type="Pfam" id="PF17203">
    <property type="entry name" value="sCache_3_2"/>
    <property type="match status" value="1"/>
</dbReference>
<dbReference type="CDD" id="cd00156">
    <property type="entry name" value="REC"/>
    <property type="match status" value="1"/>
</dbReference>
<dbReference type="CDD" id="cd18773">
    <property type="entry name" value="PDC1_HK_sensor"/>
    <property type="match status" value="1"/>
</dbReference>
<gene>
    <name evidence="21" type="ORF">OLX77_06325</name>
</gene>
<evidence type="ECO:0000256" key="3">
    <source>
        <dbReference type="ARBA" id="ARBA00012438"/>
    </source>
</evidence>
<dbReference type="InterPro" id="IPR036097">
    <property type="entry name" value="HisK_dim/P_sf"/>
</dbReference>
<dbReference type="Pfam" id="PF00989">
    <property type="entry name" value="PAS"/>
    <property type="match status" value="1"/>
</dbReference>
<organism evidence="21 22">
    <name type="scientific">Thiovibrio frasassiensis</name>
    <dbReference type="NCBI Taxonomy" id="2984131"/>
    <lineage>
        <taxon>Bacteria</taxon>
        <taxon>Pseudomonadati</taxon>
        <taxon>Thermodesulfobacteriota</taxon>
        <taxon>Desulfobulbia</taxon>
        <taxon>Desulfobulbales</taxon>
        <taxon>Thiovibrionaceae</taxon>
        <taxon>Thiovibrio</taxon>
    </lineage>
</organism>
<evidence type="ECO:0000256" key="14">
    <source>
        <dbReference type="PROSITE-ProRule" id="PRU00169"/>
    </source>
</evidence>
<dbReference type="Pfam" id="PF00672">
    <property type="entry name" value="HAMP"/>
    <property type="match status" value="1"/>
</dbReference>
<evidence type="ECO:0000256" key="8">
    <source>
        <dbReference type="ARBA" id="ARBA00022741"/>
    </source>
</evidence>
<comment type="caution">
    <text evidence="21">The sequence shown here is derived from an EMBL/GenBank/DDBJ whole genome shotgun (WGS) entry which is preliminary data.</text>
</comment>
<comment type="catalytic activity">
    <reaction evidence="1">
        <text>ATP + protein L-histidine = ADP + protein N-phospho-L-histidine.</text>
        <dbReference type="EC" id="2.7.13.3"/>
    </reaction>
</comment>
<dbReference type="InterPro" id="IPR005467">
    <property type="entry name" value="His_kinase_dom"/>
</dbReference>
<keyword evidence="4" id="KW-1003">Cell membrane</keyword>
<evidence type="ECO:0000313" key="21">
    <source>
        <dbReference type="EMBL" id="MDG4475775.1"/>
    </source>
</evidence>
<keyword evidence="5 14" id="KW-0597">Phosphoprotein</keyword>
<dbReference type="InterPro" id="IPR003661">
    <property type="entry name" value="HisK_dim/P_dom"/>
</dbReference>
<dbReference type="PROSITE" id="PS50109">
    <property type="entry name" value="HIS_KIN"/>
    <property type="match status" value="1"/>
</dbReference>
<feature type="modified residue" description="4-aspartylphosphate" evidence="14">
    <location>
        <position position="992"/>
    </location>
</feature>
<dbReference type="SMART" id="SM00304">
    <property type="entry name" value="HAMP"/>
    <property type="match status" value="1"/>
</dbReference>
<evidence type="ECO:0000256" key="1">
    <source>
        <dbReference type="ARBA" id="ARBA00000085"/>
    </source>
</evidence>
<dbReference type="InterPro" id="IPR000700">
    <property type="entry name" value="PAS-assoc_C"/>
</dbReference>
<dbReference type="SMART" id="SM00086">
    <property type="entry name" value="PAC"/>
    <property type="match status" value="1"/>
</dbReference>
<dbReference type="InterPro" id="IPR003018">
    <property type="entry name" value="GAF"/>
</dbReference>
<dbReference type="SUPFAM" id="SSF103190">
    <property type="entry name" value="Sensory domain-like"/>
    <property type="match status" value="1"/>
</dbReference>
<dbReference type="InterPro" id="IPR033463">
    <property type="entry name" value="sCache_3"/>
</dbReference>
<feature type="transmembrane region" description="Helical" evidence="15">
    <location>
        <begin position="179"/>
        <end position="197"/>
    </location>
</feature>
<dbReference type="SUPFAM" id="SSF158472">
    <property type="entry name" value="HAMP domain-like"/>
    <property type="match status" value="1"/>
</dbReference>
<dbReference type="NCBIfam" id="TIGR00229">
    <property type="entry name" value="sensory_box"/>
    <property type="match status" value="2"/>
</dbReference>
<proteinExistence type="predicted"/>
<dbReference type="CDD" id="cd00082">
    <property type="entry name" value="HisKA"/>
    <property type="match status" value="1"/>
</dbReference>
<dbReference type="CDD" id="cd00130">
    <property type="entry name" value="PAS"/>
    <property type="match status" value="2"/>
</dbReference>
<feature type="domain" description="Histidine kinase" evidence="16">
    <location>
        <begin position="699"/>
        <end position="920"/>
    </location>
</feature>
<reference evidence="21" key="1">
    <citation type="journal article" date="2022" name="bioRxiv">
        <title>Thiovibrio frasassiensisgen. nov., sp. nov., an autotrophic, elemental sulfur disproportionating bacterium isolated from sulfidic karst sediment, and proposal of Thiovibrionaceae fam. nov.</title>
        <authorList>
            <person name="Aronson H."/>
            <person name="Thomas C."/>
            <person name="Bhattacharyya M."/>
            <person name="Eckstein S."/>
            <person name="Jensen S."/>
            <person name="Barco R."/>
            <person name="Macalady J."/>
            <person name="Amend J."/>
        </authorList>
    </citation>
    <scope>NUCLEOTIDE SEQUENCE</scope>
    <source>
        <strain evidence="21">RS19-109</strain>
    </source>
</reference>
<dbReference type="InterPro" id="IPR000014">
    <property type="entry name" value="PAS"/>
</dbReference>
<dbReference type="EMBL" id="JAPHEH010000001">
    <property type="protein sequence ID" value="MDG4475775.1"/>
    <property type="molecule type" value="Genomic_DNA"/>
</dbReference>
<dbReference type="PROSITE" id="PS50110">
    <property type="entry name" value="RESPONSE_REGULATORY"/>
    <property type="match status" value="1"/>
</dbReference>
<dbReference type="Gene3D" id="3.40.50.2300">
    <property type="match status" value="1"/>
</dbReference>
<keyword evidence="6" id="KW-0808">Transferase</keyword>
<evidence type="ECO:0000313" key="22">
    <source>
        <dbReference type="Proteomes" id="UP001154240"/>
    </source>
</evidence>
<dbReference type="AlphaFoldDB" id="A0A9X4RLW4"/>
<dbReference type="Proteomes" id="UP001154240">
    <property type="component" value="Unassembled WGS sequence"/>
</dbReference>
<dbReference type="Pfam" id="PF02518">
    <property type="entry name" value="HATPase_c"/>
    <property type="match status" value="1"/>
</dbReference>
<reference evidence="21" key="2">
    <citation type="submission" date="2022-10" db="EMBL/GenBank/DDBJ databases">
        <authorList>
            <person name="Aronson H.S."/>
        </authorList>
    </citation>
    <scope>NUCLEOTIDE SEQUENCE</scope>
    <source>
        <strain evidence="21">RS19-109</strain>
    </source>
</reference>
<dbReference type="InterPro" id="IPR003594">
    <property type="entry name" value="HATPase_dom"/>
</dbReference>
<dbReference type="InterPro" id="IPR011006">
    <property type="entry name" value="CheY-like_superfamily"/>
</dbReference>
<dbReference type="EC" id="2.7.13.3" evidence="3"/>
<keyword evidence="12" id="KW-0902">Two-component regulatory system</keyword>
<evidence type="ECO:0000256" key="13">
    <source>
        <dbReference type="ARBA" id="ARBA00023136"/>
    </source>
</evidence>
<dbReference type="InterPro" id="IPR013656">
    <property type="entry name" value="PAS_4"/>
</dbReference>
<dbReference type="SMART" id="SM00387">
    <property type="entry name" value="HATPase_c"/>
    <property type="match status" value="1"/>
</dbReference>
<keyword evidence="7 15" id="KW-0812">Transmembrane</keyword>
<dbReference type="SUPFAM" id="SSF52172">
    <property type="entry name" value="CheY-like"/>
    <property type="match status" value="1"/>
</dbReference>
<evidence type="ECO:0000256" key="15">
    <source>
        <dbReference type="SAM" id="Phobius"/>
    </source>
</evidence>
<name>A0A9X4RLW4_9BACT</name>
<dbReference type="Pfam" id="PF00512">
    <property type="entry name" value="HisKA"/>
    <property type="match status" value="1"/>
</dbReference>
<dbReference type="SMART" id="SM00448">
    <property type="entry name" value="REC"/>
    <property type="match status" value="1"/>
</dbReference>
<sequence>MATLHTIITGFWPTKIRSQLILGVALVHLLLMSFFVFDLVARQRDFLSQQSLEQTKSLADTLAINSSSWVLANDVAGLQEIVLAVGQYPGLHFAMVITTDGKVLAHTEEARIGQKLSDEKSRALLSSEPTIQILYADRRILDIAAPILTNTGHLIGWARIAQGQEQIASNLVLISRNGLLYTLLAIVAGSLLAVLLGNRLTSSLNRLLGVCRQIKEGRRDLRMEISRHDEIGLLGEGLNTMLDAIIANENLILLNQQRLESLANIFQFQAANQQELLDYALEQALQLSDSRIGYIYYYDEETREFSLNSWSREVMQVCSIVEPKTRYHLDSCGLWGEAVRQRRPILVNNYHADSPFKKGCPQGHAALHNYLTIPVFHGEKIIAVLGVANRESDYQQGDVGQLTLLMDAVWKLVERKRAEEALRENRAMLQQILDTVPQSIFWKDKALAYLGCNRVFAQAAGLDEPGQITGKTDFDLPWPKEEGEAYRADDRKVIGGKQIKMHIVEPLQQADGKRIWIDTTKVPLRDGEGTVYGVLGVFEDITERMGVAQALEQSAREWSAAMDASDDIIYLLNLKREIVRANKAFYLATSTSPETAIGRHILEIIHPQGEPVPCPVCRAQEEKSDLQLIMEADNPDNPVARPLEITVKIVRDHDERPVSILMTLHDLSSARKEMEEKLTLEKQLRQAQKMEAIGTLAGGIAHDFNNILSIIFGYSELAMEATDPQSCRSHLEEVKKGAERATELVRQILTFSRKVDQQKLPLQVSLVVKEALKMLRASIPTTIALKQNIISDATVLADPTQIHQIMMNLCTNAYHAMRETGGTLFVSLNEVELDGEEFVDAELPPGKYLKLEVSDTGCGMAPKIKEKIFEPYFTTKKQGEGTGMGLAVVHGIVKSHHGHITVDSEEGKGTSIQVYLPLTAQSPDEIQTPVPPTQQSGKGEQILFVDDEEQIRGVTATILSKHGYQITTRTNGVEALAEFKKQPDRFQLLITDMTMPAMTGAELAREILALKPEMPIILCTGQSDLINREKALAMGITDYLNKPFTIQTILTAIKNALEQG</sequence>